<evidence type="ECO:0000256" key="3">
    <source>
        <dbReference type="ARBA" id="ARBA00004496"/>
    </source>
</evidence>
<keyword evidence="9 19" id="KW-0285">Flavoprotein</keyword>
<reference evidence="21 22" key="1">
    <citation type="journal article" date="2013" name="Environ. Microbiol.">
        <title>Complete genome, catabolic sub-proteomes and key-metabolites of Desulfobacula toluolica Tol2, a marine, aromatic compound-degrading, sulfate-reducing bacterium.</title>
        <authorList>
            <person name="Wohlbrand L."/>
            <person name="Jacob J.H."/>
            <person name="Kube M."/>
            <person name="Mussmann M."/>
            <person name="Jarling R."/>
            <person name="Beck A."/>
            <person name="Amann R."/>
            <person name="Wilkes H."/>
            <person name="Reinhardt R."/>
            <person name="Rabus R."/>
        </authorList>
    </citation>
    <scope>NUCLEOTIDE SEQUENCE [LARGE SCALE GENOMIC DNA]</scope>
    <source>
        <strain evidence="22">DSM 7467 / Tol2</strain>
    </source>
</reference>
<feature type="domain" description="FAD-binding PCMH-type" evidence="20">
    <location>
        <begin position="35"/>
        <end position="204"/>
    </location>
</feature>
<dbReference type="STRING" id="651182.TOL2_C12080"/>
<keyword evidence="15 19" id="KW-0131">Cell cycle</keyword>
<protein>
    <recommendedName>
        <fullName evidence="6 19">UDP-N-acetylenolpyruvoylglucosamine reductase</fullName>
        <ecNumber evidence="5 19">1.3.1.98</ecNumber>
    </recommendedName>
    <alternativeName>
        <fullName evidence="17 19">UDP-N-acetylmuramate dehydrogenase</fullName>
    </alternativeName>
</protein>
<dbReference type="EC" id="1.3.1.98" evidence="5 19"/>
<dbReference type="EMBL" id="FO203503">
    <property type="protein sequence ID" value="CCK79371.1"/>
    <property type="molecule type" value="Genomic_DNA"/>
</dbReference>
<dbReference type="GO" id="GO:0008360">
    <property type="term" value="P:regulation of cell shape"/>
    <property type="evidence" value="ECO:0007669"/>
    <property type="project" value="UniProtKB-KW"/>
</dbReference>
<dbReference type="SUPFAM" id="SSF56194">
    <property type="entry name" value="Uridine diphospho-N-Acetylenolpyruvylglucosamine reductase, MurB, C-terminal domain"/>
    <property type="match status" value="1"/>
</dbReference>
<keyword evidence="7 19" id="KW-0963">Cytoplasm</keyword>
<dbReference type="GO" id="GO:0051301">
    <property type="term" value="P:cell division"/>
    <property type="evidence" value="ECO:0007669"/>
    <property type="project" value="UniProtKB-KW"/>
</dbReference>
<dbReference type="Proteomes" id="UP000007347">
    <property type="component" value="Chromosome"/>
</dbReference>
<dbReference type="SUPFAM" id="SSF56176">
    <property type="entry name" value="FAD-binding/transporter-associated domain-like"/>
    <property type="match status" value="1"/>
</dbReference>
<dbReference type="InterPro" id="IPR003170">
    <property type="entry name" value="MurB"/>
</dbReference>
<dbReference type="InterPro" id="IPR036635">
    <property type="entry name" value="MurB_C_sf"/>
</dbReference>
<dbReference type="InterPro" id="IPR016167">
    <property type="entry name" value="FAD-bd_PCMH_sub1"/>
</dbReference>
<feature type="active site" description="Proton donor" evidence="19">
    <location>
        <position position="233"/>
    </location>
</feature>
<evidence type="ECO:0000256" key="11">
    <source>
        <dbReference type="ARBA" id="ARBA00022857"/>
    </source>
</evidence>
<comment type="cofactor">
    <cofactor evidence="1 19">
        <name>FAD</name>
        <dbReference type="ChEBI" id="CHEBI:57692"/>
    </cofactor>
</comment>
<organism evidence="21 22">
    <name type="scientific">Desulfobacula toluolica (strain DSM 7467 / Tol2)</name>
    <dbReference type="NCBI Taxonomy" id="651182"/>
    <lineage>
        <taxon>Bacteria</taxon>
        <taxon>Pseudomonadati</taxon>
        <taxon>Thermodesulfobacteriota</taxon>
        <taxon>Desulfobacteria</taxon>
        <taxon>Desulfobacterales</taxon>
        <taxon>Desulfobacteraceae</taxon>
        <taxon>Desulfobacula</taxon>
    </lineage>
</organism>
<evidence type="ECO:0000256" key="12">
    <source>
        <dbReference type="ARBA" id="ARBA00022960"/>
    </source>
</evidence>
<evidence type="ECO:0000256" key="16">
    <source>
        <dbReference type="ARBA" id="ARBA00023316"/>
    </source>
</evidence>
<keyword evidence="12 19" id="KW-0133">Cell shape</keyword>
<keyword evidence="10 19" id="KW-0274">FAD</keyword>
<dbReference type="GO" id="GO:0009252">
    <property type="term" value="P:peptidoglycan biosynthetic process"/>
    <property type="evidence" value="ECO:0007669"/>
    <property type="project" value="UniProtKB-UniRule"/>
</dbReference>
<evidence type="ECO:0000256" key="9">
    <source>
        <dbReference type="ARBA" id="ARBA00022630"/>
    </source>
</evidence>
<dbReference type="NCBIfam" id="TIGR00179">
    <property type="entry name" value="murB"/>
    <property type="match status" value="1"/>
</dbReference>
<dbReference type="Gene3D" id="3.30.465.10">
    <property type="match status" value="1"/>
</dbReference>
<dbReference type="Pfam" id="PF02873">
    <property type="entry name" value="MurB_C"/>
    <property type="match status" value="1"/>
</dbReference>
<name>K0NEB6_DESTT</name>
<dbReference type="InterPro" id="IPR036318">
    <property type="entry name" value="FAD-bd_PCMH-like_sf"/>
</dbReference>
<dbReference type="HAMAP" id="MF_00037">
    <property type="entry name" value="MurB"/>
    <property type="match status" value="1"/>
</dbReference>
<feature type="active site" evidence="19">
    <location>
        <position position="304"/>
    </location>
</feature>
<dbReference type="HOGENOM" id="CLU_035304_1_1_7"/>
<comment type="function">
    <text evidence="2 19">Cell wall formation.</text>
</comment>
<evidence type="ECO:0000259" key="20">
    <source>
        <dbReference type="PROSITE" id="PS51387"/>
    </source>
</evidence>
<evidence type="ECO:0000256" key="15">
    <source>
        <dbReference type="ARBA" id="ARBA00023306"/>
    </source>
</evidence>
<dbReference type="InterPro" id="IPR006094">
    <property type="entry name" value="Oxid_FAD_bind_N"/>
</dbReference>
<evidence type="ECO:0000256" key="7">
    <source>
        <dbReference type="ARBA" id="ARBA00022490"/>
    </source>
</evidence>
<gene>
    <name evidence="19 21" type="primary">murB</name>
    <name evidence="21" type="ordered locus">TOL2_C12080</name>
</gene>
<evidence type="ECO:0000256" key="5">
    <source>
        <dbReference type="ARBA" id="ARBA00012518"/>
    </source>
</evidence>
<keyword evidence="14 19" id="KW-0560">Oxidoreductase</keyword>
<comment type="pathway">
    <text evidence="4 19">Cell wall biogenesis; peptidoglycan biosynthesis.</text>
</comment>
<dbReference type="NCBIfam" id="NF010480">
    <property type="entry name" value="PRK13905.1"/>
    <property type="match status" value="1"/>
</dbReference>
<dbReference type="InterPro" id="IPR016166">
    <property type="entry name" value="FAD-bd_PCMH"/>
</dbReference>
<accession>K0NEB6</accession>
<evidence type="ECO:0000256" key="8">
    <source>
        <dbReference type="ARBA" id="ARBA00022618"/>
    </source>
</evidence>
<dbReference type="GO" id="GO:0008762">
    <property type="term" value="F:UDP-N-acetylmuramate dehydrogenase activity"/>
    <property type="evidence" value="ECO:0007669"/>
    <property type="project" value="UniProtKB-UniRule"/>
</dbReference>
<evidence type="ECO:0000256" key="18">
    <source>
        <dbReference type="ARBA" id="ARBA00048914"/>
    </source>
</evidence>
<dbReference type="AlphaFoldDB" id="K0NEB6"/>
<dbReference type="PANTHER" id="PTHR21071:SF4">
    <property type="entry name" value="UDP-N-ACETYLENOLPYRUVOYLGLUCOSAMINE REDUCTASE"/>
    <property type="match status" value="1"/>
</dbReference>
<evidence type="ECO:0000256" key="10">
    <source>
        <dbReference type="ARBA" id="ARBA00022827"/>
    </source>
</evidence>
<dbReference type="InterPro" id="IPR016169">
    <property type="entry name" value="FAD-bd_PCMH_sub2"/>
</dbReference>
<feature type="active site" evidence="19">
    <location>
        <position position="186"/>
    </location>
</feature>
<proteinExistence type="inferred from homology"/>
<evidence type="ECO:0000313" key="21">
    <source>
        <dbReference type="EMBL" id="CCK79371.1"/>
    </source>
</evidence>
<dbReference type="PANTHER" id="PTHR21071">
    <property type="entry name" value="UDP-N-ACETYLENOLPYRUVOYLGLUCOSAMINE REDUCTASE"/>
    <property type="match status" value="1"/>
</dbReference>
<evidence type="ECO:0000313" key="22">
    <source>
        <dbReference type="Proteomes" id="UP000007347"/>
    </source>
</evidence>
<dbReference type="RefSeq" id="WP_014956718.1">
    <property type="nucleotide sequence ID" value="NC_018645.1"/>
</dbReference>
<evidence type="ECO:0000256" key="1">
    <source>
        <dbReference type="ARBA" id="ARBA00001974"/>
    </source>
</evidence>
<evidence type="ECO:0000256" key="17">
    <source>
        <dbReference type="ARBA" id="ARBA00031026"/>
    </source>
</evidence>
<dbReference type="OrthoDB" id="9804753at2"/>
<dbReference type="KEGG" id="dto:TOL2_C12080"/>
<evidence type="ECO:0000256" key="2">
    <source>
        <dbReference type="ARBA" id="ARBA00003921"/>
    </source>
</evidence>
<dbReference type="UniPathway" id="UPA00219"/>
<keyword evidence="16 19" id="KW-0961">Cell wall biogenesis/degradation</keyword>
<dbReference type="InterPro" id="IPR011601">
    <property type="entry name" value="MurB_C"/>
</dbReference>
<comment type="catalytic activity">
    <reaction evidence="18 19">
        <text>UDP-N-acetyl-alpha-D-muramate + NADP(+) = UDP-N-acetyl-3-O-(1-carboxyvinyl)-alpha-D-glucosamine + NADPH + H(+)</text>
        <dbReference type="Rhea" id="RHEA:12248"/>
        <dbReference type="ChEBI" id="CHEBI:15378"/>
        <dbReference type="ChEBI" id="CHEBI:57783"/>
        <dbReference type="ChEBI" id="CHEBI:58349"/>
        <dbReference type="ChEBI" id="CHEBI:68483"/>
        <dbReference type="ChEBI" id="CHEBI:70757"/>
        <dbReference type="EC" id="1.3.1.98"/>
    </reaction>
</comment>
<comment type="similarity">
    <text evidence="19">Belongs to the MurB family.</text>
</comment>
<dbReference type="GO" id="GO:0071949">
    <property type="term" value="F:FAD binding"/>
    <property type="evidence" value="ECO:0007669"/>
    <property type="project" value="InterPro"/>
</dbReference>
<dbReference type="GO" id="GO:0005829">
    <property type="term" value="C:cytosol"/>
    <property type="evidence" value="ECO:0007669"/>
    <property type="project" value="TreeGrafter"/>
</dbReference>
<dbReference type="Gene3D" id="3.30.43.10">
    <property type="entry name" value="Uridine Diphospho-n-acetylenolpyruvylglucosamine Reductase, domain 2"/>
    <property type="match status" value="1"/>
</dbReference>
<evidence type="ECO:0000256" key="4">
    <source>
        <dbReference type="ARBA" id="ARBA00004752"/>
    </source>
</evidence>
<evidence type="ECO:0000256" key="19">
    <source>
        <dbReference type="HAMAP-Rule" id="MF_00037"/>
    </source>
</evidence>
<keyword evidence="8 19" id="KW-0132">Cell division</keyword>
<keyword evidence="13 19" id="KW-0573">Peptidoglycan synthesis</keyword>
<dbReference type="PATRIC" id="fig|651182.5.peg.1453"/>
<comment type="subcellular location">
    <subcellularLocation>
        <location evidence="3 19">Cytoplasm</location>
    </subcellularLocation>
</comment>
<keyword evidence="11 19" id="KW-0521">NADP</keyword>
<dbReference type="GO" id="GO:0071555">
    <property type="term" value="P:cell wall organization"/>
    <property type="evidence" value="ECO:0007669"/>
    <property type="project" value="UniProtKB-KW"/>
</dbReference>
<dbReference type="PROSITE" id="PS51387">
    <property type="entry name" value="FAD_PCMH"/>
    <property type="match status" value="1"/>
</dbReference>
<keyword evidence="22" id="KW-1185">Reference proteome</keyword>
<dbReference type="Gene3D" id="3.90.78.10">
    <property type="entry name" value="UDP-N-acetylenolpyruvoylglucosamine reductase, C-terminal domain"/>
    <property type="match status" value="1"/>
</dbReference>
<evidence type="ECO:0000256" key="6">
    <source>
        <dbReference type="ARBA" id="ARBA00015188"/>
    </source>
</evidence>
<evidence type="ECO:0000256" key="14">
    <source>
        <dbReference type="ARBA" id="ARBA00023002"/>
    </source>
</evidence>
<sequence length="318" mass="35220">MMEKKHSNLPERFDLLAKKFDLLIDEPLKNHTSFKVGGPADLLALPKDKQELKQLLKEASNLDISVTLFGGGTNILITDKGIRGLVIITRCLKSKIRIIETNINEKALYVEAGERLSTICRFAISHSLSGLEFAAGIPGTIGGAIIMNAGTSTGNISDIIQSIDVLNQDTLKIETIEKKDLDFSYRHLNQSGIIVAAKLTLKSADPQKIEATFQHNLNHKNATQPVCFASAGCFFKNPDNGMSAGELIEKSELKGMKINDAMVSRLHANYIVNTNNARCEDILLLQQQIQDTVQKKYQIKLETEVRMEGEQENKTKQV</sequence>
<dbReference type="Pfam" id="PF01565">
    <property type="entry name" value="FAD_binding_4"/>
    <property type="match status" value="1"/>
</dbReference>
<evidence type="ECO:0000256" key="13">
    <source>
        <dbReference type="ARBA" id="ARBA00022984"/>
    </source>
</evidence>